<feature type="region of interest" description="Disordered" evidence="1">
    <location>
        <begin position="1"/>
        <end position="96"/>
    </location>
</feature>
<feature type="compositionally biased region" description="Basic and acidic residues" evidence="1">
    <location>
        <begin position="1"/>
        <end position="12"/>
    </location>
</feature>
<dbReference type="AlphaFoldDB" id="K2SXV1"/>
<dbReference type="VEuPathDB" id="FungiDB:MPH_01254"/>
<feature type="compositionally biased region" description="Polar residues" evidence="1">
    <location>
        <begin position="67"/>
        <end position="79"/>
    </location>
</feature>
<dbReference type="EMBL" id="AHHD01000051">
    <property type="protein sequence ID" value="EKG21395.1"/>
    <property type="molecule type" value="Genomic_DNA"/>
</dbReference>
<evidence type="ECO:0000313" key="3">
    <source>
        <dbReference type="Proteomes" id="UP000007129"/>
    </source>
</evidence>
<protein>
    <submittedName>
        <fullName evidence="2">Uncharacterized protein</fullName>
    </submittedName>
</protein>
<dbReference type="Proteomes" id="UP000007129">
    <property type="component" value="Unassembled WGS sequence"/>
</dbReference>
<reference evidence="2 3" key="1">
    <citation type="journal article" date="2012" name="BMC Genomics">
        <title>Tools to kill: Genome of one of the most destructive plant pathogenic fungi Macrophomina phaseolina.</title>
        <authorList>
            <person name="Islam M.S."/>
            <person name="Haque M.S."/>
            <person name="Islam M.M."/>
            <person name="Emdad E.M."/>
            <person name="Halim A."/>
            <person name="Hossen Q.M.M."/>
            <person name="Hossain M.Z."/>
            <person name="Ahmed B."/>
            <person name="Rahim S."/>
            <person name="Rahman M.S."/>
            <person name="Alam M.M."/>
            <person name="Hou S."/>
            <person name="Wan X."/>
            <person name="Saito J.A."/>
            <person name="Alam M."/>
        </authorList>
    </citation>
    <scope>NUCLEOTIDE SEQUENCE [LARGE SCALE GENOMIC DNA]</scope>
    <source>
        <strain evidence="2 3">MS6</strain>
    </source>
</reference>
<name>K2SXV1_MACPH</name>
<evidence type="ECO:0000256" key="1">
    <source>
        <dbReference type="SAM" id="MobiDB-lite"/>
    </source>
</evidence>
<evidence type="ECO:0000313" key="2">
    <source>
        <dbReference type="EMBL" id="EKG21395.1"/>
    </source>
</evidence>
<sequence length="442" mass="48765">MPEAPMWRRDGDTGCGNDGSEEREEPDRSESNTSSDSSENEEIDLLDFLAQTARAPRRPLSFGEGTTGVTWRSGNSGTISVGVERESGGGRGRGTSASAMAVAASVGEEGTRAAATDDEETPWGRENVPIKLRRLGYLEEKRKKRIARSWPPLSLAERRREFVKLNPLAATMHRDRVVGVGGTEILLRSGSMRKTERNLEFLRSARACASEPDLRQLGEPEVHVLADLLRLKKGPCRPSALGLKVLQWALENAGAAGTREFKPTWTGGGLDDLPAVKDGGEPLGIEETTYEESRLLAVKSQRYGKWLRGVREGMWEDEDEDDEWEKRTLCSLESMPDPVLNVMRWAGTGSNRAGWNTIWDPRSLTGQKVEAWKALQAKLAQEREDREAALRGEIVTVGGPRYEEIEASDAPMMGRSLGEWWSKSGMGSFIRTPSTESVAAEH</sequence>
<dbReference type="InParanoid" id="K2SXV1"/>
<organism evidence="2 3">
    <name type="scientific">Macrophomina phaseolina (strain MS6)</name>
    <name type="common">Charcoal rot fungus</name>
    <dbReference type="NCBI Taxonomy" id="1126212"/>
    <lineage>
        <taxon>Eukaryota</taxon>
        <taxon>Fungi</taxon>
        <taxon>Dikarya</taxon>
        <taxon>Ascomycota</taxon>
        <taxon>Pezizomycotina</taxon>
        <taxon>Dothideomycetes</taxon>
        <taxon>Dothideomycetes incertae sedis</taxon>
        <taxon>Botryosphaeriales</taxon>
        <taxon>Botryosphaeriaceae</taxon>
        <taxon>Macrophomina</taxon>
    </lineage>
</organism>
<comment type="caution">
    <text evidence="2">The sequence shown here is derived from an EMBL/GenBank/DDBJ whole genome shotgun (WGS) entry which is preliminary data.</text>
</comment>
<accession>K2SXV1</accession>
<gene>
    <name evidence="2" type="ORF">MPH_01254</name>
</gene>
<dbReference type="HOGENOM" id="CLU_619749_0_0_1"/>
<proteinExistence type="predicted"/>